<accession>A0AA97NVT0</accession>
<sequence length="46" mass="5038">MPSQKADDGRTQRGKGIFHQKDSDSDSDSHFTVYSIVVSNIIGKPS</sequence>
<name>A0AA97NVT0_PYRO3</name>
<feature type="compositionally biased region" description="Basic and acidic residues" evidence="1">
    <location>
        <begin position="1"/>
        <end position="11"/>
    </location>
</feature>
<dbReference type="Proteomes" id="UP000011086">
    <property type="component" value="Unassembled WGS sequence"/>
</dbReference>
<reference evidence="2" key="1">
    <citation type="journal article" date="2012" name="PLoS Genet.">
        <title>Comparative analysis of the genomes of two field isolates of the rice blast fungus Magnaporthe oryzae.</title>
        <authorList>
            <person name="Xue M."/>
            <person name="Yang J."/>
            <person name="Li Z."/>
            <person name="Hu S."/>
            <person name="Yao N."/>
            <person name="Dean R.A."/>
            <person name="Zhao W."/>
            <person name="Shen M."/>
            <person name="Zhang H."/>
            <person name="Li C."/>
            <person name="Liu L."/>
            <person name="Cao L."/>
            <person name="Xu X."/>
            <person name="Xing Y."/>
            <person name="Hsiang T."/>
            <person name="Zhang Z."/>
            <person name="Xu J.R."/>
            <person name="Peng Y.L."/>
        </authorList>
    </citation>
    <scope>NUCLEOTIDE SEQUENCE</scope>
    <source>
        <strain evidence="2">Y34</strain>
    </source>
</reference>
<dbReference type="AlphaFoldDB" id="A0AA97NVT0"/>
<gene>
    <name evidence="2" type="ORF">OOU_Y34scaffold00608g55</name>
</gene>
<feature type="compositionally biased region" description="Basic and acidic residues" evidence="1">
    <location>
        <begin position="19"/>
        <end position="29"/>
    </location>
</feature>
<evidence type="ECO:0000256" key="1">
    <source>
        <dbReference type="SAM" id="MobiDB-lite"/>
    </source>
</evidence>
<organism evidence="2">
    <name type="scientific">Pyricularia oryzae (strain Y34)</name>
    <name type="common">Rice blast fungus</name>
    <name type="synonym">Magnaporthe oryzae</name>
    <dbReference type="NCBI Taxonomy" id="1143189"/>
    <lineage>
        <taxon>Eukaryota</taxon>
        <taxon>Fungi</taxon>
        <taxon>Dikarya</taxon>
        <taxon>Ascomycota</taxon>
        <taxon>Pezizomycotina</taxon>
        <taxon>Sordariomycetes</taxon>
        <taxon>Sordariomycetidae</taxon>
        <taxon>Magnaporthales</taxon>
        <taxon>Pyriculariaceae</taxon>
        <taxon>Pyricularia</taxon>
    </lineage>
</organism>
<dbReference type="EMBL" id="JH793781">
    <property type="protein sequence ID" value="ELQ37288.1"/>
    <property type="molecule type" value="Genomic_DNA"/>
</dbReference>
<proteinExistence type="predicted"/>
<protein>
    <submittedName>
        <fullName evidence="2">Uncharacterized protein</fullName>
    </submittedName>
</protein>
<feature type="region of interest" description="Disordered" evidence="1">
    <location>
        <begin position="1"/>
        <end position="29"/>
    </location>
</feature>
<evidence type="ECO:0000313" key="2">
    <source>
        <dbReference type="EMBL" id="ELQ37288.1"/>
    </source>
</evidence>